<evidence type="ECO:0000313" key="2">
    <source>
        <dbReference type="Proteomes" id="UP000559987"/>
    </source>
</evidence>
<reference evidence="1 2" key="1">
    <citation type="submission" date="2020-08" db="EMBL/GenBank/DDBJ databases">
        <title>Genomic Encyclopedia of Type Strains, Phase III (KMG-III): the genomes of soil and plant-associated and newly described type strains.</title>
        <authorList>
            <person name="Whitman W."/>
        </authorList>
    </citation>
    <scope>NUCLEOTIDE SEQUENCE [LARGE SCALE GENOMIC DNA]</scope>
    <source>
        <strain evidence="1 2">CECT 8571</strain>
    </source>
</reference>
<dbReference type="Proteomes" id="UP000559987">
    <property type="component" value="Unassembled WGS sequence"/>
</dbReference>
<accession>A0A839UU11</accession>
<comment type="caution">
    <text evidence="1">The sequence shown here is derived from an EMBL/GenBank/DDBJ whole genome shotgun (WGS) entry which is preliminary data.</text>
</comment>
<sequence length="49" mass="5539">MGSNDAVVAASCHDAERYPLPVAPLKSCFKSTLYIHKRWFGVIFETILR</sequence>
<protein>
    <submittedName>
        <fullName evidence="1">Uncharacterized protein</fullName>
    </submittedName>
</protein>
<dbReference type="AlphaFoldDB" id="A0A839UU11"/>
<gene>
    <name evidence="1" type="ORF">FHS30_003143</name>
</gene>
<dbReference type="EMBL" id="JACHXZ010000004">
    <property type="protein sequence ID" value="MBB3169930.1"/>
    <property type="molecule type" value="Genomic_DNA"/>
</dbReference>
<keyword evidence="2" id="KW-1185">Reference proteome</keyword>
<name>A0A839UU11_9GAMM</name>
<proteinExistence type="predicted"/>
<organism evidence="1 2">
    <name type="scientific">Simiduia aestuariiviva</name>
    <dbReference type="NCBI Taxonomy" id="1510459"/>
    <lineage>
        <taxon>Bacteria</taxon>
        <taxon>Pseudomonadati</taxon>
        <taxon>Pseudomonadota</taxon>
        <taxon>Gammaproteobacteria</taxon>
        <taxon>Cellvibrionales</taxon>
        <taxon>Cellvibrionaceae</taxon>
        <taxon>Simiduia</taxon>
    </lineage>
</organism>
<evidence type="ECO:0000313" key="1">
    <source>
        <dbReference type="EMBL" id="MBB3169930.1"/>
    </source>
</evidence>